<dbReference type="GO" id="GO:0005886">
    <property type="term" value="C:plasma membrane"/>
    <property type="evidence" value="ECO:0007669"/>
    <property type="project" value="UniProtKB-SubCell"/>
</dbReference>
<evidence type="ECO:0000256" key="2">
    <source>
        <dbReference type="ARBA" id="ARBA00022475"/>
    </source>
</evidence>
<proteinExistence type="predicted"/>
<feature type="transmembrane region" description="Helical" evidence="6">
    <location>
        <begin position="133"/>
        <end position="153"/>
    </location>
</feature>
<dbReference type="InterPro" id="IPR019108">
    <property type="entry name" value="Caa3_assmbl_CtaG-rel"/>
</dbReference>
<evidence type="ECO:0000313" key="7">
    <source>
        <dbReference type="EMBL" id="TZG27300.1"/>
    </source>
</evidence>
<dbReference type="Pfam" id="PF09678">
    <property type="entry name" value="Caa3_CtaG"/>
    <property type="match status" value="1"/>
</dbReference>
<evidence type="ECO:0000256" key="5">
    <source>
        <dbReference type="ARBA" id="ARBA00023136"/>
    </source>
</evidence>
<feature type="transmembrane region" description="Helical" evidence="6">
    <location>
        <begin position="26"/>
        <end position="44"/>
    </location>
</feature>
<evidence type="ECO:0000256" key="4">
    <source>
        <dbReference type="ARBA" id="ARBA00022989"/>
    </source>
</evidence>
<feature type="transmembrane region" description="Helical" evidence="6">
    <location>
        <begin position="51"/>
        <end position="72"/>
    </location>
</feature>
<dbReference type="EMBL" id="VTOU01000002">
    <property type="protein sequence ID" value="TZG27300.1"/>
    <property type="molecule type" value="Genomic_DNA"/>
</dbReference>
<keyword evidence="8" id="KW-1185">Reference proteome</keyword>
<dbReference type="AlphaFoldDB" id="A0A5D9C895"/>
<comment type="caution">
    <text evidence="7">The sequence shown here is derived from an EMBL/GenBank/DDBJ whole genome shotgun (WGS) entry which is preliminary data.</text>
</comment>
<feature type="transmembrane region" description="Helical" evidence="6">
    <location>
        <begin position="165"/>
        <end position="187"/>
    </location>
</feature>
<keyword evidence="3 6" id="KW-0812">Transmembrane</keyword>
<feature type="transmembrane region" description="Helical" evidence="6">
    <location>
        <begin position="103"/>
        <end position="121"/>
    </location>
</feature>
<keyword evidence="2" id="KW-1003">Cell membrane</keyword>
<accession>A0A5D9C895</accession>
<organism evidence="7 8">
    <name type="scientific">Sphingomonas montanisoli</name>
    <dbReference type="NCBI Taxonomy" id="2606412"/>
    <lineage>
        <taxon>Bacteria</taxon>
        <taxon>Pseudomonadati</taxon>
        <taxon>Pseudomonadota</taxon>
        <taxon>Alphaproteobacteria</taxon>
        <taxon>Sphingomonadales</taxon>
        <taxon>Sphingomonadaceae</taxon>
        <taxon>Sphingomonas</taxon>
    </lineage>
</organism>
<reference evidence="7 8" key="1">
    <citation type="submission" date="2019-08" db="EMBL/GenBank/DDBJ databases">
        <authorList>
            <person name="Wang G."/>
            <person name="Xu Z."/>
        </authorList>
    </citation>
    <scope>NUCLEOTIDE SEQUENCE [LARGE SCALE GENOMIC DNA]</scope>
    <source>
        <strain evidence="7 8">ZX</strain>
    </source>
</reference>
<evidence type="ECO:0000256" key="3">
    <source>
        <dbReference type="ARBA" id="ARBA00022692"/>
    </source>
</evidence>
<feature type="transmembrane region" description="Helical" evidence="6">
    <location>
        <begin position="78"/>
        <end position="96"/>
    </location>
</feature>
<protein>
    <submittedName>
        <fullName evidence="7">Cytochrome c oxidase assembly protein</fullName>
    </submittedName>
</protein>
<gene>
    <name evidence="7" type="ORF">FYJ91_06710</name>
</gene>
<keyword evidence="4 6" id="KW-1133">Transmembrane helix</keyword>
<sequence length="239" mass="25425">MQVWIPYCGAAPVPADWLARWNFDPAVLAGLVLCGGWLTLRAVAGRERNTAVLAIGLLAILFVSPFCALSSALFSARVAHHLVLTAITAPLFAIGLPRLALPGGAIGWAALHALIFWAWHTPQAYAIALSSDAMYWLMQFSLLASALGMWSAVLRGPALLGIGALLASMVQMGLLGALISFASRPLYAPHWLTTQAWGLASLEDQQLAGLLMWVAGSALYLGAAMWIGLRWKALAALRA</sequence>
<dbReference type="RefSeq" id="WP_149521516.1">
    <property type="nucleotide sequence ID" value="NZ_VTOU01000002.1"/>
</dbReference>
<feature type="transmembrane region" description="Helical" evidence="6">
    <location>
        <begin position="207"/>
        <end position="229"/>
    </location>
</feature>
<evidence type="ECO:0000256" key="6">
    <source>
        <dbReference type="SAM" id="Phobius"/>
    </source>
</evidence>
<keyword evidence="5 6" id="KW-0472">Membrane</keyword>
<dbReference type="Proteomes" id="UP000322077">
    <property type="component" value="Unassembled WGS sequence"/>
</dbReference>
<evidence type="ECO:0000313" key="8">
    <source>
        <dbReference type="Proteomes" id="UP000322077"/>
    </source>
</evidence>
<evidence type="ECO:0000256" key="1">
    <source>
        <dbReference type="ARBA" id="ARBA00004651"/>
    </source>
</evidence>
<comment type="subcellular location">
    <subcellularLocation>
        <location evidence="1">Cell membrane</location>
        <topology evidence="1">Multi-pass membrane protein</topology>
    </subcellularLocation>
</comment>
<name>A0A5D9C895_9SPHN</name>